<protein>
    <submittedName>
        <fullName evidence="1">Uncharacterized protein</fullName>
    </submittedName>
</protein>
<evidence type="ECO:0000313" key="2">
    <source>
        <dbReference type="Proteomes" id="UP000244223"/>
    </source>
</evidence>
<sequence length="47" mass="5509">MKIHQLKKVNTLGFRILRAQHYTCEYCGGHHRSRCSICDMPPCRCLC</sequence>
<comment type="caution">
    <text evidence="1">The sequence shown here is derived from an EMBL/GenBank/DDBJ whole genome shotgun (WGS) entry which is preliminary data.</text>
</comment>
<gene>
    <name evidence="1" type="ORF">C8N29_11198</name>
</gene>
<keyword evidence="2" id="KW-1185">Reference proteome</keyword>
<dbReference type="Proteomes" id="UP000244223">
    <property type="component" value="Unassembled WGS sequence"/>
</dbReference>
<proteinExistence type="predicted"/>
<accession>A0A2T5IX94</accession>
<evidence type="ECO:0000313" key="1">
    <source>
        <dbReference type="EMBL" id="PTQ88575.1"/>
    </source>
</evidence>
<dbReference type="AlphaFoldDB" id="A0A2T5IX94"/>
<organism evidence="1 2">
    <name type="scientific">Agitococcus lubricus</name>
    <dbReference type="NCBI Taxonomy" id="1077255"/>
    <lineage>
        <taxon>Bacteria</taxon>
        <taxon>Pseudomonadati</taxon>
        <taxon>Pseudomonadota</taxon>
        <taxon>Gammaproteobacteria</taxon>
        <taxon>Moraxellales</taxon>
        <taxon>Moraxellaceae</taxon>
        <taxon>Agitococcus</taxon>
    </lineage>
</organism>
<name>A0A2T5IX94_9GAMM</name>
<dbReference type="EMBL" id="QAON01000011">
    <property type="protein sequence ID" value="PTQ88575.1"/>
    <property type="molecule type" value="Genomic_DNA"/>
</dbReference>
<dbReference type="RefSeq" id="WP_170106971.1">
    <property type="nucleotide sequence ID" value="NZ_QAON01000011.1"/>
</dbReference>
<reference evidence="1 2" key="1">
    <citation type="submission" date="2018-04" db="EMBL/GenBank/DDBJ databases">
        <title>Genomic Encyclopedia of Archaeal and Bacterial Type Strains, Phase II (KMG-II): from individual species to whole genera.</title>
        <authorList>
            <person name="Goeker M."/>
        </authorList>
    </citation>
    <scope>NUCLEOTIDE SEQUENCE [LARGE SCALE GENOMIC DNA]</scope>
    <source>
        <strain evidence="1 2">DSM 5822</strain>
    </source>
</reference>